<name>A0A430HSL7_9BURK</name>
<dbReference type="EMBL" id="RXLQ01000002">
    <property type="protein sequence ID" value="RSZ60492.1"/>
    <property type="molecule type" value="Genomic_DNA"/>
</dbReference>
<dbReference type="Gene3D" id="2.30.110.20">
    <property type="entry name" value="Hcp1-like"/>
    <property type="match status" value="1"/>
</dbReference>
<proteinExistence type="predicted"/>
<dbReference type="InterPro" id="IPR053165">
    <property type="entry name" value="HSI-I_assembly_Hcp1"/>
</dbReference>
<dbReference type="Pfam" id="PF05638">
    <property type="entry name" value="T6SS_HCP"/>
    <property type="match status" value="1"/>
</dbReference>
<keyword evidence="2" id="KW-1185">Reference proteome</keyword>
<accession>A0A430HSL7</accession>
<dbReference type="InterPro" id="IPR008514">
    <property type="entry name" value="T6SS_Hcp"/>
</dbReference>
<dbReference type="InterPro" id="IPR036624">
    <property type="entry name" value="Hcp1-lik_sf"/>
</dbReference>
<dbReference type="Proteomes" id="UP000278085">
    <property type="component" value="Unassembled WGS sequence"/>
</dbReference>
<dbReference type="PANTHER" id="PTHR36152:SF1">
    <property type="entry name" value="UBIQUITIN-LIKE DOMAIN-CONTAINING PROTEIN"/>
    <property type="match status" value="1"/>
</dbReference>
<dbReference type="OrthoDB" id="6869716at2"/>
<evidence type="ECO:0000313" key="1">
    <source>
        <dbReference type="EMBL" id="RSZ60492.1"/>
    </source>
</evidence>
<reference evidence="1 2" key="1">
    <citation type="submission" date="2018-12" db="EMBL/GenBank/DDBJ databases">
        <authorList>
            <person name="Yang E."/>
        </authorList>
    </citation>
    <scope>NUCLEOTIDE SEQUENCE [LARGE SCALE GENOMIC DNA]</scope>
    <source>
        <strain evidence="1 2">SOD</strain>
    </source>
</reference>
<dbReference type="PANTHER" id="PTHR36152">
    <property type="entry name" value="CYTOPLASMIC PROTEIN-RELATED"/>
    <property type="match status" value="1"/>
</dbReference>
<evidence type="ECO:0000313" key="2">
    <source>
        <dbReference type="Proteomes" id="UP000278085"/>
    </source>
</evidence>
<sequence length="161" mass="17373">MSDVLILDLGKDLKGNCTIKGYENQIIVSSFSHSAYLPMGSDAGNTERTMGRPVLSEMSFSKSSDLSTTALFKSCTQGAKLGPAKLNIGRVENGVYMNFMTYTMSNAMISQMSCSGGGGIPNDSFSINFTKIEALFTQQQTDSTAKGTGTWNWNLETMKAD</sequence>
<organism evidence="1 2">
    <name type="scientific">Massilia atriviolacea</name>
    <dbReference type="NCBI Taxonomy" id="2495579"/>
    <lineage>
        <taxon>Bacteria</taxon>
        <taxon>Pseudomonadati</taxon>
        <taxon>Pseudomonadota</taxon>
        <taxon>Betaproteobacteria</taxon>
        <taxon>Burkholderiales</taxon>
        <taxon>Oxalobacteraceae</taxon>
        <taxon>Telluria group</taxon>
        <taxon>Massilia</taxon>
    </lineage>
</organism>
<dbReference type="AlphaFoldDB" id="A0A430HSL7"/>
<gene>
    <name evidence="1" type="ORF">EJB06_05100</name>
</gene>
<dbReference type="SUPFAM" id="SSF141452">
    <property type="entry name" value="Hcp1-like"/>
    <property type="match status" value="1"/>
</dbReference>
<comment type="caution">
    <text evidence="1">The sequence shown here is derived from an EMBL/GenBank/DDBJ whole genome shotgun (WGS) entry which is preliminary data.</text>
</comment>
<protein>
    <submittedName>
        <fullName evidence="1">Type VI secretion system tube protein Hcp</fullName>
    </submittedName>
</protein>
<dbReference type="RefSeq" id="WP_126072902.1">
    <property type="nucleotide sequence ID" value="NZ_CP051166.1"/>
</dbReference>